<dbReference type="AlphaFoldDB" id="A0A4C1XJN2"/>
<accession>A0A4C1XJN2</accession>
<sequence>MKSPFILQPSCHTTELEGSSSTVSHLVAAAAAIGRSPTRAGRSPRACRSQSAAAPIKRLPVCVYNFIERSISQPAAGARAAAGSACERRFEYFYLVLSQILMAFRALRALSAPLFSFGGSICMRPGRMFRHTREVQRAGRWSPALDEKESLIATKALICNGNSQDANVLSRPFKSKRFIEDLTDVNAGYRTWGVMHPQRVTSLAIPNLTAAGRPCKNSPKERAPHPNQAPAALLRRYVNFVQRHYPYKDLV</sequence>
<name>A0A4C1XJN2_EUMVA</name>
<evidence type="ECO:0000313" key="2">
    <source>
        <dbReference type="Proteomes" id="UP000299102"/>
    </source>
</evidence>
<gene>
    <name evidence="1" type="ORF">EVAR_44726_1</name>
</gene>
<dbReference type="EMBL" id="BGZK01000842">
    <property type="protein sequence ID" value="GBP62487.1"/>
    <property type="molecule type" value="Genomic_DNA"/>
</dbReference>
<protein>
    <submittedName>
        <fullName evidence="1">Uncharacterized protein</fullName>
    </submittedName>
</protein>
<dbReference type="Proteomes" id="UP000299102">
    <property type="component" value="Unassembled WGS sequence"/>
</dbReference>
<evidence type="ECO:0000313" key="1">
    <source>
        <dbReference type="EMBL" id="GBP62487.1"/>
    </source>
</evidence>
<keyword evidence="2" id="KW-1185">Reference proteome</keyword>
<organism evidence="1 2">
    <name type="scientific">Eumeta variegata</name>
    <name type="common">Bagworm moth</name>
    <name type="synonym">Eumeta japonica</name>
    <dbReference type="NCBI Taxonomy" id="151549"/>
    <lineage>
        <taxon>Eukaryota</taxon>
        <taxon>Metazoa</taxon>
        <taxon>Ecdysozoa</taxon>
        <taxon>Arthropoda</taxon>
        <taxon>Hexapoda</taxon>
        <taxon>Insecta</taxon>
        <taxon>Pterygota</taxon>
        <taxon>Neoptera</taxon>
        <taxon>Endopterygota</taxon>
        <taxon>Lepidoptera</taxon>
        <taxon>Glossata</taxon>
        <taxon>Ditrysia</taxon>
        <taxon>Tineoidea</taxon>
        <taxon>Psychidae</taxon>
        <taxon>Oiketicinae</taxon>
        <taxon>Eumeta</taxon>
    </lineage>
</organism>
<reference evidence="1 2" key="1">
    <citation type="journal article" date="2019" name="Commun. Biol.">
        <title>The bagworm genome reveals a unique fibroin gene that provides high tensile strength.</title>
        <authorList>
            <person name="Kono N."/>
            <person name="Nakamura H."/>
            <person name="Ohtoshi R."/>
            <person name="Tomita M."/>
            <person name="Numata K."/>
            <person name="Arakawa K."/>
        </authorList>
    </citation>
    <scope>NUCLEOTIDE SEQUENCE [LARGE SCALE GENOMIC DNA]</scope>
</reference>
<proteinExistence type="predicted"/>
<comment type="caution">
    <text evidence="1">The sequence shown here is derived from an EMBL/GenBank/DDBJ whole genome shotgun (WGS) entry which is preliminary data.</text>
</comment>